<keyword evidence="4" id="KW-0347">Helicase</keyword>
<evidence type="ECO:0000256" key="7">
    <source>
        <dbReference type="ARBA" id="ARBA00023125"/>
    </source>
</evidence>
<feature type="coiled-coil region" evidence="9">
    <location>
        <begin position="346"/>
        <end position="373"/>
    </location>
</feature>
<evidence type="ECO:0000313" key="13">
    <source>
        <dbReference type="EMBL" id="GIL68823.1"/>
    </source>
</evidence>
<reference evidence="13" key="1">
    <citation type="journal article" date="2021" name="Proc. Natl. Acad. Sci. U.S.A.">
        <title>Three genomes in the algal genus Volvox reveal the fate of a haploid sex-determining region after a transition to homothallism.</title>
        <authorList>
            <person name="Yamamoto K."/>
            <person name="Hamaji T."/>
            <person name="Kawai-Toyooka H."/>
            <person name="Matsuzaki R."/>
            <person name="Takahashi F."/>
            <person name="Nishimura Y."/>
            <person name="Kawachi M."/>
            <person name="Noguchi H."/>
            <person name="Minakuchi Y."/>
            <person name="Umen J.G."/>
            <person name="Toyoda A."/>
            <person name="Nozaki H."/>
        </authorList>
    </citation>
    <scope>NUCLEOTIDE SEQUENCE</scope>
    <source>
        <strain evidence="13">NIES-3780</strain>
    </source>
</reference>
<feature type="compositionally biased region" description="Basic and acidic residues" evidence="10">
    <location>
        <begin position="1575"/>
        <end position="1609"/>
    </location>
</feature>
<evidence type="ECO:0000256" key="10">
    <source>
        <dbReference type="SAM" id="MobiDB-lite"/>
    </source>
</evidence>
<dbReference type="GO" id="GO:0005524">
    <property type="term" value="F:ATP binding"/>
    <property type="evidence" value="ECO:0007669"/>
    <property type="project" value="UniProtKB-KW"/>
</dbReference>
<feature type="region of interest" description="Disordered" evidence="10">
    <location>
        <begin position="1245"/>
        <end position="1271"/>
    </location>
</feature>
<comment type="caution">
    <text evidence="13">The sequence shown here is derived from an EMBL/GenBank/DDBJ whole genome shotgun (WGS) entry which is preliminary data.</text>
</comment>
<dbReference type="SMART" id="SM00490">
    <property type="entry name" value="HELICc"/>
    <property type="match status" value="1"/>
</dbReference>
<dbReference type="GO" id="GO:0005634">
    <property type="term" value="C:nucleus"/>
    <property type="evidence" value="ECO:0007669"/>
    <property type="project" value="UniProtKB-SubCell"/>
</dbReference>
<evidence type="ECO:0000256" key="8">
    <source>
        <dbReference type="ARBA" id="ARBA00023242"/>
    </source>
</evidence>
<dbReference type="Gene3D" id="3.40.50.300">
    <property type="entry name" value="P-loop containing nucleotide triphosphate hydrolases"/>
    <property type="match status" value="1"/>
</dbReference>
<feature type="compositionally biased region" description="Basic residues" evidence="10">
    <location>
        <begin position="1470"/>
        <end position="1479"/>
    </location>
</feature>
<dbReference type="Pfam" id="PF00176">
    <property type="entry name" value="SNF2-rel_dom"/>
    <property type="match status" value="1"/>
</dbReference>
<dbReference type="InterPro" id="IPR038718">
    <property type="entry name" value="SNF2-like_sf"/>
</dbReference>
<feature type="compositionally biased region" description="Polar residues" evidence="10">
    <location>
        <begin position="1395"/>
        <end position="1412"/>
    </location>
</feature>
<evidence type="ECO:0000259" key="11">
    <source>
        <dbReference type="PROSITE" id="PS51192"/>
    </source>
</evidence>
<dbReference type="PROSITE" id="PS51192">
    <property type="entry name" value="HELICASE_ATP_BIND_1"/>
    <property type="match status" value="1"/>
</dbReference>
<dbReference type="SUPFAM" id="SSF52540">
    <property type="entry name" value="P-loop containing nucleoside triphosphate hydrolases"/>
    <property type="match status" value="2"/>
</dbReference>
<name>A0A8J4BU44_9CHLO</name>
<keyword evidence="14" id="KW-1185">Reference proteome</keyword>
<keyword evidence="8" id="KW-0539">Nucleus</keyword>
<dbReference type="InterPro" id="IPR049730">
    <property type="entry name" value="SNF2/RAD54-like_C"/>
</dbReference>
<feature type="compositionally biased region" description="Low complexity" evidence="10">
    <location>
        <begin position="1247"/>
        <end position="1269"/>
    </location>
</feature>
<feature type="region of interest" description="Disordered" evidence="10">
    <location>
        <begin position="1288"/>
        <end position="1518"/>
    </location>
</feature>
<keyword evidence="9" id="KW-0175">Coiled coil</keyword>
<organism evidence="13 14">
    <name type="scientific">Volvox africanus</name>
    <dbReference type="NCBI Taxonomy" id="51714"/>
    <lineage>
        <taxon>Eukaryota</taxon>
        <taxon>Viridiplantae</taxon>
        <taxon>Chlorophyta</taxon>
        <taxon>core chlorophytes</taxon>
        <taxon>Chlorophyceae</taxon>
        <taxon>CS clade</taxon>
        <taxon>Chlamydomonadales</taxon>
        <taxon>Volvocaceae</taxon>
        <taxon>Volvox</taxon>
    </lineage>
</organism>
<gene>
    <name evidence="13" type="ORF">Vafri_22055</name>
</gene>
<feature type="compositionally biased region" description="Low complexity" evidence="10">
    <location>
        <begin position="1288"/>
        <end position="1306"/>
    </location>
</feature>
<dbReference type="InterPro" id="IPR000330">
    <property type="entry name" value="SNF2_N"/>
</dbReference>
<evidence type="ECO:0000256" key="5">
    <source>
        <dbReference type="ARBA" id="ARBA00022840"/>
    </source>
</evidence>
<feature type="compositionally biased region" description="Basic residues" evidence="10">
    <location>
        <begin position="1700"/>
        <end position="1710"/>
    </location>
</feature>
<dbReference type="CDD" id="cd18793">
    <property type="entry name" value="SF2_C_SNF"/>
    <property type="match status" value="1"/>
</dbReference>
<sequence>MDSGTMGAFSAPQCTSDREPNGANLRAQPPALSERPNIGAPVVTEGKDHRNVVAPARLMGLQQMGPLPQRQQQHLQQQQRQLREGVPAAAAVHGAWAVEYSRKPSTTSSPQSVRHSSSLEIAGTGSCSGRDGGGGGGIGDCARGPDSSKMVADWGVMRRAMPVHRLGQVVSRVAVPRETGWQPHQQANSQTKTQTRHVGETSVPPAVGISAVALQPGLSAGEIIRLHRAGSELRRPWAALEVATAKQQQEAAERRRERHEAAAAAAVRSLLLAEAAMGARERAAAAKKRAAMRQARCTGVKSWHSRERAKVAREAAERLKVLKSNNYSAYLLLASRAKDSRLRELLQRTDAIMAALTEQLEQHKAASAAAEGLAGTALAAQAAKPELVSGMTGPVPGRADTAPGDIHTPIRPPPATHGSDRVFTERLGGRREACGAGEKEAEATGVAAVAAAAVAAAAAAAAGSRSSKMGSAAAATTAAAATAASAAQSSSASADADSITVAMISRQQRYYEAVHGIREAISVPAMLSSSGCRLRPYQLDGLKFLASLFANRMNGILADDMGLGKTLQTISLLAHLAESGRSRGPHLILAPKAVLSNWVGEMQRWAPGLEALCYDGTQQERKALRGQLLVAAAAAAAGAAAGSVGVVYRPLVVVTHYDVAIRDKGLMKKLSWQVLVVDEGHRLKNHRSALFSVLSGLRPACRLLLSGTPLQNNLSELWALLNFLMPHVFSCQQDFDDWFAAPFKGSADREDLELGEEERLLVINRLHQVLRPFLLRRTKREVASELPDKRRHVIRCPMSAWQAELYRQISQRGLVVAASGKARSVANLSMHLRKACIHPYLLEEERTIPGLPLGRGIPGRAPGQEPQLGAGGAAPAVAPVPAPGGAGAADLLRQSPEAGPQAAFAAPDAAAEELIRSSGKLALLDSVLSKLAATGHRVLLFSQMTRALDLVEEVLELRGHPYLRLDGSTRTEERPRLLAAFNDPASPHLVFLLSTRAGGMGLNLQSADTVIMLDSDWNPAMDQQAEDRAHRLGQTRSVLVLVLASSGTLEEVILERARSKRGMGEAVIGAGLFNERATQAERQQALQALLGQGSGGLLEGSAPPHTTQEINKMLARSDEELRIFEEWDARRQDDAVRAAAAAGYSTPLPPLMGEDELPDWVRARESTFGDSDDEDGGANGDQEGAADLQENADKAAMCTGRGGEERTSLLPRRTRRRRVASTQADGSRRSYVDLLDDSAFKQLLRAGDGSSNGSFSSDTSNSSRNSSSDEVSVLFRCRRVRSCAGRWAGARSGRAAIDGGDSSDVGCDSDSDSGTDSDDDENDIDDSSDPRSSRVKVRRPRQRPLRTWQLTEDESSSESPEGNEDEEEAGDTLQEQKEQQEVDVRESRKQRGAVKQNSPKAGQVQQCDPQQQEGEEEEEGTEEVRTVRNMSGRCSSSGAQRDRKRTRAGDDEELMAAESDRREQDAARSKGLRPRRLRQWRGSSMVVDEGSKRRVELRSAAAAAAPERLGEATGQHDGSERLLQLRRRLQQDAPGELAAVVDTAVAAQVHDGSTTDAGLGPASGTQIPNGCGRSSDVKSVESSELSNENRDVYIHTGTGRHEKICRDRSATPLRQPQHGSRQRQAVRPGLTWAGNEGKEPGAAALEGLLAGGISGPESAQGPGSGRRLRSGRVTGSLSGTPAAGERAVRAAESSDVARRNQGRRRHPGQG</sequence>
<dbReference type="FunFam" id="3.40.50.10810:FF:000005">
    <property type="entry name" value="Photoperiod-independent early flowering 1"/>
    <property type="match status" value="1"/>
</dbReference>
<proteinExistence type="predicted"/>
<evidence type="ECO:0000256" key="2">
    <source>
        <dbReference type="ARBA" id="ARBA00022741"/>
    </source>
</evidence>
<feature type="compositionally biased region" description="Basic residues" evidence="10">
    <location>
        <begin position="1333"/>
        <end position="1344"/>
    </location>
</feature>
<comment type="subcellular location">
    <subcellularLocation>
        <location evidence="1">Nucleus</location>
    </subcellularLocation>
</comment>
<feature type="compositionally biased region" description="Basic and acidic residues" evidence="10">
    <location>
        <begin position="1458"/>
        <end position="1468"/>
    </location>
</feature>
<dbReference type="Proteomes" id="UP000747399">
    <property type="component" value="Unassembled WGS sequence"/>
</dbReference>
<feature type="region of interest" description="Disordered" evidence="10">
    <location>
        <begin position="396"/>
        <end position="421"/>
    </location>
</feature>
<evidence type="ECO:0000256" key="3">
    <source>
        <dbReference type="ARBA" id="ARBA00022801"/>
    </source>
</evidence>
<feature type="domain" description="Helicase ATP-binding" evidence="11">
    <location>
        <begin position="546"/>
        <end position="727"/>
    </location>
</feature>
<dbReference type="InterPro" id="IPR014001">
    <property type="entry name" value="Helicase_ATP-bd"/>
</dbReference>
<keyword evidence="5" id="KW-0067">ATP-binding</keyword>
<dbReference type="InterPro" id="IPR001650">
    <property type="entry name" value="Helicase_C-like"/>
</dbReference>
<feature type="region of interest" description="Disordered" evidence="10">
    <location>
        <begin position="123"/>
        <end position="144"/>
    </location>
</feature>
<feature type="compositionally biased region" description="Gly residues" evidence="10">
    <location>
        <begin position="130"/>
        <end position="139"/>
    </location>
</feature>
<evidence type="ECO:0000256" key="9">
    <source>
        <dbReference type="SAM" id="Coils"/>
    </source>
</evidence>
<feature type="compositionally biased region" description="Polar residues" evidence="10">
    <location>
        <begin position="1612"/>
        <end position="1623"/>
    </location>
</feature>
<evidence type="ECO:0000256" key="4">
    <source>
        <dbReference type="ARBA" id="ARBA00022806"/>
    </source>
</evidence>
<evidence type="ECO:0000256" key="6">
    <source>
        <dbReference type="ARBA" id="ARBA00022853"/>
    </source>
</evidence>
<dbReference type="PROSITE" id="PS51194">
    <property type="entry name" value="HELICASE_CTER"/>
    <property type="match status" value="1"/>
</dbReference>
<dbReference type="PANTHER" id="PTHR10799">
    <property type="entry name" value="SNF2/RAD54 HELICASE FAMILY"/>
    <property type="match status" value="1"/>
</dbReference>
<keyword evidence="3" id="KW-0378">Hydrolase</keyword>
<feature type="compositionally biased region" description="Low complexity" evidence="10">
    <location>
        <begin position="1671"/>
        <end position="1680"/>
    </location>
</feature>
<accession>A0A8J4BU44</accession>
<dbReference type="EMBL" id="BNCO01000130">
    <property type="protein sequence ID" value="GIL68823.1"/>
    <property type="molecule type" value="Genomic_DNA"/>
</dbReference>
<dbReference type="SMART" id="SM00487">
    <property type="entry name" value="DEXDc"/>
    <property type="match status" value="1"/>
</dbReference>
<evidence type="ECO:0000259" key="12">
    <source>
        <dbReference type="PROSITE" id="PS51194"/>
    </source>
</evidence>
<feature type="compositionally biased region" description="Acidic residues" evidence="10">
    <location>
        <begin position="1351"/>
        <end position="1370"/>
    </location>
</feature>
<feature type="compositionally biased region" description="Basic and acidic residues" evidence="10">
    <location>
        <begin position="1374"/>
        <end position="1389"/>
    </location>
</feature>
<dbReference type="Gene3D" id="3.40.50.10810">
    <property type="entry name" value="Tandem AAA-ATPase domain"/>
    <property type="match status" value="1"/>
</dbReference>
<keyword evidence="2" id="KW-0547">Nucleotide-binding</keyword>
<dbReference type="GO" id="GO:0006325">
    <property type="term" value="P:chromatin organization"/>
    <property type="evidence" value="ECO:0007669"/>
    <property type="project" value="UniProtKB-KW"/>
</dbReference>
<dbReference type="GO" id="GO:0003677">
    <property type="term" value="F:DNA binding"/>
    <property type="evidence" value="ECO:0007669"/>
    <property type="project" value="UniProtKB-KW"/>
</dbReference>
<feature type="region of interest" description="Disordered" evidence="10">
    <location>
        <begin position="1552"/>
        <end position="1710"/>
    </location>
</feature>
<dbReference type="Pfam" id="PF00271">
    <property type="entry name" value="Helicase_C"/>
    <property type="match status" value="1"/>
</dbReference>
<dbReference type="GO" id="GO:0004386">
    <property type="term" value="F:helicase activity"/>
    <property type="evidence" value="ECO:0007669"/>
    <property type="project" value="UniProtKB-KW"/>
</dbReference>
<protein>
    <submittedName>
        <fullName evidence="13">Uncharacterized protein</fullName>
    </submittedName>
</protein>
<dbReference type="GO" id="GO:0016787">
    <property type="term" value="F:hydrolase activity"/>
    <property type="evidence" value="ECO:0007669"/>
    <property type="project" value="UniProtKB-KW"/>
</dbReference>
<feature type="region of interest" description="Disordered" evidence="10">
    <location>
        <begin position="1"/>
        <end position="48"/>
    </location>
</feature>
<feature type="compositionally biased region" description="Acidic residues" evidence="10">
    <location>
        <begin position="1307"/>
        <end position="1327"/>
    </location>
</feature>
<evidence type="ECO:0000313" key="14">
    <source>
        <dbReference type="Proteomes" id="UP000747399"/>
    </source>
</evidence>
<feature type="domain" description="Helicase C-terminal" evidence="12">
    <location>
        <begin position="923"/>
        <end position="1090"/>
    </location>
</feature>
<feature type="region of interest" description="Disordered" evidence="10">
    <location>
        <begin position="1196"/>
        <end position="1228"/>
    </location>
</feature>
<evidence type="ECO:0000256" key="1">
    <source>
        <dbReference type="ARBA" id="ARBA00004123"/>
    </source>
</evidence>
<dbReference type="InterPro" id="IPR027417">
    <property type="entry name" value="P-loop_NTPase"/>
</dbReference>
<keyword evidence="7" id="KW-0238">DNA-binding</keyword>
<keyword evidence="6" id="KW-0156">Chromatin regulator</keyword>